<dbReference type="Proteomes" id="UP000426246">
    <property type="component" value="Chromosome"/>
</dbReference>
<organism evidence="4 5">
    <name type="scientific">Paenibacillus psychroresistens</name>
    <dbReference type="NCBI Taxonomy" id="1778678"/>
    <lineage>
        <taxon>Bacteria</taxon>
        <taxon>Bacillati</taxon>
        <taxon>Bacillota</taxon>
        <taxon>Bacilli</taxon>
        <taxon>Bacillales</taxon>
        <taxon>Paenibacillaceae</taxon>
        <taxon>Paenibacillus</taxon>
    </lineage>
</organism>
<dbReference type="AlphaFoldDB" id="A0A6B8RDL9"/>
<feature type="domain" description="Signal transduction histidine kinase internal region" evidence="3">
    <location>
        <begin position="386"/>
        <end position="461"/>
    </location>
</feature>
<dbReference type="EMBL" id="CP034235">
    <property type="protein sequence ID" value="QGQ94531.1"/>
    <property type="molecule type" value="Genomic_DNA"/>
</dbReference>
<evidence type="ECO:0000259" key="2">
    <source>
        <dbReference type="Pfam" id="PF02518"/>
    </source>
</evidence>
<keyword evidence="5" id="KW-1185">Reference proteome</keyword>
<keyword evidence="1" id="KW-0472">Membrane</keyword>
<dbReference type="PANTHER" id="PTHR34220:SF7">
    <property type="entry name" value="SENSOR HISTIDINE KINASE YPDA"/>
    <property type="match status" value="1"/>
</dbReference>
<keyword evidence="1" id="KW-0812">Transmembrane</keyword>
<feature type="domain" description="Histidine kinase/HSP90-like ATPase" evidence="2">
    <location>
        <begin position="478"/>
        <end position="594"/>
    </location>
</feature>
<evidence type="ECO:0000256" key="1">
    <source>
        <dbReference type="SAM" id="Phobius"/>
    </source>
</evidence>
<dbReference type="InterPro" id="IPR010559">
    <property type="entry name" value="Sig_transdc_His_kin_internal"/>
</dbReference>
<dbReference type="Gene3D" id="6.10.340.10">
    <property type="match status" value="1"/>
</dbReference>
<reference evidence="5" key="1">
    <citation type="submission" date="2018-11" db="EMBL/GenBank/DDBJ databases">
        <title>Complete genome sequence of Paenibacillus sp. ML311-T8.</title>
        <authorList>
            <person name="Nam Y.-D."/>
            <person name="Kang J."/>
            <person name="Chung W.-H."/>
            <person name="Park Y.S."/>
        </authorList>
    </citation>
    <scope>NUCLEOTIDE SEQUENCE [LARGE SCALE GENOMIC DNA]</scope>
    <source>
        <strain evidence="5">ML311-T8</strain>
    </source>
</reference>
<dbReference type="InterPro" id="IPR003594">
    <property type="entry name" value="HATPase_dom"/>
</dbReference>
<dbReference type="Pfam" id="PF06580">
    <property type="entry name" value="His_kinase"/>
    <property type="match status" value="1"/>
</dbReference>
<dbReference type="PANTHER" id="PTHR34220">
    <property type="entry name" value="SENSOR HISTIDINE KINASE YPDA"/>
    <property type="match status" value="1"/>
</dbReference>
<dbReference type="Pfam" id="PF02518">
    <property type="entry name" value="HATPase_c"/>
    <property type="match status" value="1"/>
</dbReference>
<dbReference type="InterPro" id="IPR036890">
    <property type="entry name" value="HATPase_C_sf"/>
</dbReference>
<keyword evidence="1" id="KW-1133">Transmembrane helix</keyword>
<dbReference type="KEGG" id="ppsc:EHS13_06340"/>
<dbReference type="Gene3D" id="3.30.565.10">
    <property type="entry name" value="Histidine kinase-like ATPase, C-terminal domain"/>
    <property type="match status" value="1"/>
</dbReference>
<evidence type="ECO:0000259" key="3">
    <source>
        <dbReference type="Pfam" id="PF06580"/>
    </source>
</evidence>
<feature type="transmembrane region" description="Helical" evidence="1">
    <location>
        <begin position="290"/>
        <end position="312"/>
    </location>
</feature>
<dbReference type="SUPFAM" id="SSF55874">
    <property type="entry name" value="ATPase domain of HSP90 chaperone/DNA topoisomerase II/histidine kinase"/>
    <property type="match status" value="1"/>
</dbReference>
<evidence type="ECO:0000313" key="5">
    <source>
        <dbReference type="Proteomes" id="UP000426246"/>
    </source>
</evidence>
<proteinExistence type="predicted"/>
<dbReference type="RefSeq" id="WP_155699538.1">
    <property type="nucleotide sequence ID" value="NZ_CP034235.1"/>
</dbReference>
<dbReference type="OrthoDB" id="9809348at2"/>
<dbReference type="GO" id="GO:0000155">
    <property type="term" value="F:phosphorelay sensor kinase activity"/>
    <property type="evidence" value="ECO:0007669"/>
    <property type="project" value="InterPro"/>
</dbReference>
<name>A0A6B8RDL9_9BACL</name>
<protein>
    <submittedName>
        <fullName evidence="4">HAMP domain-containing protein</fullName>
    </submittedName>
</protein>
<dbReference type="GO" id="GO:0016020">
    <property type="term" value="C:membrane"/>
    <property type="evidence" value="ECO:0007669"/>
    <property type="project" value="InterPro"/>
</dbReference>
<sequence length="605" mass="67359">MGFLKKLKIRTQILIALSCLLVIMLTIIYSMYIQTSGIVIKDNNQYSEDIIHKFTKATTQNYEEVSQIMLNLGFDPTTQNFLTQTDNVAAYDLSKELDRKIISLKAGRKGIDDIILIGANGTRYSLNGGVGNIQHLENEINHHNNVYVSGIEKFFYSGNKGDYIVFAQNLFSNGLNTMKDGIRIGEIAVIVNVNSMFFNKDLANTEESVGFYLIDRYGHVFPDSNTPDITKNISTLSKDYKPDQKLSGTIGGVQGAVQIEQITQIKATILSFVPEKVLLSELSTVRSRSIMIILIALLLMALPFAVIANNILSPIQMLVKFMNRIKAGNLNDLTMKLQLEGNIEMKVVAEKLNGMLGEINLLTNQLVDTTTNLYEAEIEKEKSASAFLRSQINPHFLYNTLESIKGVAYEEGNSKIVAMTNALGKLFHYSIKGSGFVTLDQELTAIKNYVFLQHIRFEERFDVRYSFTEEALLLPVMKMILQPLVENAIFHGLEPKTSKGMLIIQGEIVAGDTLIIQIRDDGIGVESHKLQEIKNKLLEGTSLAANRDGYITYNDSIGIFNVNNRLRLAYGLGHGLTFESELGIGTCITLTMPTNIMQLGGTTDV</sequence>
<evidence type="ECO:0000313" key="4">
    <source>
        <dbReference type="EMBL" id="QGQ94531.1"/>
    </source>
</evidence>
<feature type="transmembrane region" description="Helical" evidence="1">
    <location>
        <begin position="12"/>
        <end position="32"/>
    </location>
</feature>
<dbReference type="InterPro" id="IPR050640">
    <property type="entry name" value="Bact_2-comp_sensor_kinase"/>
</dbReference>
<gene>
    <name evidence="4" type="ORF">EHS13_06340</name>
</gene>
<accession>A0A6B8RDL9</accession>